<keyword evidence="1" id="KW-0812">Transmembrane</keyword>
<protein>
    <submittedName>
        <fullName evidence="2">Uncharacterized protein</fullName>
    </submittedName>
</protein>
<evidence type="ECO:0000313" key="2">
    <source>
        <dbReference type="EMBL" id="KAJ8473055.1"/>
    </source>
</evidence>
<dbReference type="AlphaFoldDB" id="A0AAD7X6U3"/>
<evidence type="ECO:0000256" key="1">
    <source>
        <dbReference type="SAM" id="Phobius"/>
    </source>
</evidence>
<dbReference type="Pfam" id="PF21691">
    <property type="entry name" value="LDL"/>
    <property type="match status" value="1"/>
</dbReference>
<keyword evidence="3" id="KW-1185">Reference proteome</keyword>
<sequence>MIDFKTTYRDEEQGIAPQNFEMNARATQRSLKGSELTLIEALNRARNPANSSDPGLQSQAVSQRHHQSLQTTYFFLAFIMQFNFGAFATLAAALAAVAPSALAASCYSSSGCKQCESESSVYAARQQFCGSDDWSHSSSISWGWAHVTLDGRFYSQQECWDGFENIIEQCYGHKNGGIYTYDYNGDSARLDVNFCNCE</sequence>
<evidence type="ECO:0000313" key="3">
    <source>
        <dbReference type="Proteomes" id="UP001215151"/>
    </source>
</evidence>
<keyword evidence="1" id="KW-1133">Transmembrane helix</keyword>
<organism evidence="2 3">
    <name type="scientific">Trametes cubensis</name>
    <dbReference type="NCBI Taxonomy" id="1111947"/>
    <lineage>
        <taxon>Eukaryota</taxon>
        <taxon>Fungi</taxon>
        <taxon>Dikarya</taxon>
        <taxon>Basidiomycota</taxon>
        <taxon>Agaricomycotina</taxon>
        <taxon>Agaricomycetes</taxon>
        <taxon>Polyporales</taxon>
        <taxon>Polyporaceae</taxon>
        <taxon>Trametes</taxon>
    </lineage>
</organism>
<dbReference type="EMBL" id="JAPEVG010000236">
    <property type="protein sequence ID" value="KAJ8473055.1"/>
    <property type="molecule type" value="Genomic_DNA"/>
</dbReference>
<keyword evidence="1" id="KW-0472">Membrane</keyword>
<gene>
    <name evidence="2" type="ORF">ONZ51_g8101</name>
</gene>
<dbReference type="CDD" id="cd22811">
    <property type="entry name" value="agbl-like"/>
    <property type="match status" value="1"/>
</dbReference>
<name>A0AAD7X6U3_9APHY</name>
<dbReference type="InterPro" id="IPR048508">
    <property type="entry name" value="LDL"/>
</dbReference>
<comment type="caution">
    <text evidence="2">The sequence shown here is derived from an EMBL/GenBank/DDBJ whole genome shotgun (WGS) entry which is preliminary data.</text>
</comment>
<reference evidence="2" key="1">
    <citation type="submission" date="2022-11" db="EMBL/GenBank/DDBJ databases">
        <title>Genome Sequence of Cubamyces cubensis.</title>
        <authorList>
            <person name="Buettner E."/>
        </authorList>
    </citation>
    <scope>NUCLEOTIDE SEQUENCE</scope>
    <source>
        <strain evidence="2">MPL-01</strain>
    </source>
</reference>
<feature type="transmembrane region" description="Helical" evidence="1">
    <location>
        <begin position="73"/>
        <end position="98"/>
    </location>
</feature>
<dbReference type="Proteomes" id="UP001215151">
    <property type="component" value="Unassembled WGS sequence"/>
</dbReference>
<accession>A0AAD7X6U3</accession>
<proteinExistence type="predicted"/>